<dbReference type="PANTHER" id="PTHR33050:SF7">
    <property type="entry name" value="RIBONUCLEASE H"/>
    <property type="match status" value="1"/>
</dbReference>
<dbReference type="InterPro" id="IPR043502">
    <property type="entry name" value="DNA/RNA_pol_sf"/>
</dbReference>
<dbReference type="PROSITE" id="PS50878">
    <property type="entry name" value="RT_POL"/>
    <property type="match status" value="1"/>
</dbReference>
<dbReference type="PANTHER" id="PTHR33050">
    <property type="entry name" value="REVERSE TRANSCRIPTASE DOMAIN-CONTAINING PROTEIN"/>
    <property type="match status" value="1"/>
</dbReference>
<dbReference type="VEuPathDB" id="TriTrypDB:BSAL_81480"/>
<reference evidence="4" key="1">
    <citation type="submission" date="2015-09" db="EMBL/GenBank/DDBJ databases">
        <authorList>
            <consortium name="Pathogen Informatics"/>
        </authorList>
    </citation>
    <scope>NUCLEOTIDE SEQUENCE [LARGE SCALE GENOMIC DNA]</scope>
    <source>
        <strain evidence="4">Lake Konstanz</strain>
    </source>
</reference>
<protein>
    <recommendedName>
        <fullName evidence="2">Reverse transcriptase domain-containing protein</fullName>
    </recommendedName>
</protein>
<feature type="non-terminal residue" evidence="3">
    <location>
        <position position="507"/>
    </location>
</feature>
<name>A0A0S4J292_BODSA</name>
<feature type="compositionally biased region" description="Basic residues" evidence="1">
    <location>
        <begin position="38"/>
        <end position="50"/>
    </location>
</feature>
<dbReference type="SUPFAM" id="SSF56672">
    <property type="entry name" value="DNA/RNA polymerases"/>
    <property type="match status" value="1"/>
</dbReference>
<gene>
    <name evidence="3" type="ORF">BSAL_81480</name>
</gene>
<dbReference type="Gene3D" id="3.30.70.270">
    <property type="match status" value="1"/>
</dbReference>
<evidence type="ECO:0000313" key="4">
    <source>
        <dbReference type="Proteomes" id="UP000051952"/>
    </source>
</evidence>
<evidence type="ECO:0000313" key="3">
    <source>
        <dbReference type="EMBL" id="CUG57277.1"/>
    </source>
</evidence>
<dbReference type="OrthoDB" id="425619at2759"/>
<dbReference type="AlphaFoldDB" id="A0A0S4J292"/>
<accession>A0A0S4J292</accession>
<dbReference type="InterPro" id="IPR000477">
    <property type="entry name" value="RT_dom"/>
</dbReference>
<dbReference type="Proteomes" id="UP000051952">
    <property type="component" value="Unassembled WGS sequence"/>
</dbReference>
<keyword evidence="4" id="KW-1185">Reference proteome</keyword>
<proteinExistence type="predicted"/>
<dbReference type="Pfam" id="PF00078">
    <property type="entry name" value="RVT_1"/>
    <property type="match status" value="1"/>
</dbReference>
<evidence type="ECO:0000259" key="2">
    <source>
        <dbReference type="PROSITE" id="PS50878"/>
    </source>
</evidence>
<evidence type="ECO:0000256" key="1">
    <source>
        <dbReference type="SAM" id="MobiDB-lite"/>
    </source>
</evidence>
<dbReference type="EMBL" id="CYKH01000882">
    <property type="protein sequence ID" value="CUG57277.1"/>
    <property type="molecule type" value="Genomic_DNA"/>
</dbReference>
<dbReference type="InterPro" id="IPR043128">
    <property type="entry name" value="Rev_trsase/Diguanyl_cyclase"/>
</dbReference>
<dbReference type="InterPro" id="IPR052055">
    <property type="entry name" value="Hepadnavirus_pol/RT"/>
</dbReference>
<organism evidence="3 4">
    <name type="scientific">Bodo saltans</name>
    <name type="common">Flagellated protozoan</name>
    <dbReference type="NCBI Taxonomy" id="75058"/>
    <lineage>
        <taxon>Eukaryota</taxon>
        <taxon>Discoba</taxon>
        <taxon>Euglenozoa</taxon>
        <taxon>Kinetoplastea</taxon>
        <taxon>Metakinetoplastina</taxon>
        <taxon>Eubodonida</taxon>
        <taxon>Bodonidae</taxon>
        <taxon>Bodo</taxon>
    </lineage>
</organism>
<sequence length="507" mass="58551">MKRVGRVLTSSSYTQIAYLAAVQNRTTTSWLAAENATKRKSSHQVNRRGTPHVQNRTKDPKRKSRQRGLPSAPDYSLPLYMPKTKKINFLELKKWLPEKEAESIRKWLTSDMWYEKILRGCPTSQRPMFKNNIPQMDVEKIINAGVMSVVPSDAPPSKAFVQMKSVNEGAKGRRRLILETRCINRQIKKNKWRFMEKLHLPTHREIEMAARQAKSIESIDFRSFFYQIELSPNIRKFFRIIVNGVLYELNVLPMGSVFSTFVAQKISQSVAEKLAKETDIASMAYVDNIYFFSKVLLQEKRATACFLPEIGTHVVGTEVEVLGRIFNLEDMTLRVTEKMKEKIEQDEERDHSNITARNFLEMWGRVMFVSQILHHPMANHFHAMKELAHMCSSVVRGTIDFEDRIGKQKHFVTLLAEAKKWVNQKNRMKECSNVSCTVISDSSSTTSAFIIVDEDHMTIKAWENSTKEHINIQEASAAKKGIWEAWSQGKEKIKWITDSQVVKYVVN</sequence>
<feature type="domain" description="Reverse transcriptase" evidence="2">
    <location>
        <begin position="143"/>
        <end position="367"/>
    </location>
</feature>
<feature type="region of interest" description="Disordered" evidence="1">
    <location>
        <begin position="35"/>
        <end position="75"/>
    </location>
</feature>
<dbReference type="Gene3D" id="3.10.10.10">
    <property type="entry name" value="HIV Type 1 Reverse Transcriptase, subunit A, domain 1"/>
    <property type="match status" value="1"/>
</dbReference>